<evidence type="ECO:0000259" key="8">
    <source>
        <dbReference type="Pfam" id="PF00171"/>
    </source>
</evidence>
<dbReference type="Gene3D" id="3.40.309.10">
    <property type="entry name" value="Aldehyde Dehydrogenase, Chain A, domain 2"/>
    <property type="match status" value="1"/>
</dbReference>
<evidence type="ECO:0000259" key="9">
    <source>
        <dbReference type="Pfam" id="PF01619"/>
    </source>
</evidence>
<comment type="catalytic activity">
    <reaction evidence="5">
        <text>L-glutamate 5-semialdehyde + NAD(+) + H2O = L-glutamate + NADH + 2 H(+)</text>
        <dbReference type="Rhea" id="RHEA:30235"/>
        <dbReference type="ChEBI" id="CHEBI:15377"/>
        <dbReference type="ChEBI" id="CHEBI:15378"/>
        <dbReference type="ChEBI" id="CHEBI:29985"/>
        <dbReference type="ChEBI" id="CHEBI:57540"/>
        <dbReference type="ChEBI" id="CHEBI:57945"/>
        <dbReference type="ChEBI" id="CHEBI:58066"/>
        <dbReference type="EC" id="1.2.1.88"/>
    </reaction>
</comment>
<feature type="domain" description="Aldehyde dehydrogenase" evidence="8">
    <location>
        <begin position="515"/>
        <end position="921"/>
    </location>
</feature>
<dbReference type="InterPro" id="IPR016162">
    <property type="entry name" value="Ald_DH_N"/>
</dbReference>
<dbReference type="Pfam" id="PF00171">
    <property type="entry name" value="Aldedh"/>
    <property type="match status" value="1"/>
</dbReference>
<dbReference type="InterPro" id="IPR016161">
    <property type="entry name" value="Ald_DH/histidinol_DH"/>
</dbReference>
<comment type="similarity">
    <text evidence="7">Belongs to the aldehyde dehydrogenase family.</text>
</comment>
<name>A0ABP8E1Q4_9MICO</name>
<dbReference type="RefSeq" id="WP_344795119.1">
    <property type="nucleotide sequence ID" value="NZ_BAABAU010000001.1"/>
</dbReference>
<comment type="caution">
    <text evidence="10">The sequence shown here is derived from an EMBL/GenBank/DDBJ whole genome shotgun (WGS) entry which is preliminary data.</text>
</comment>
<dbReference type="PANTHER" id="PTHR42862">
    <property type="entry name" value="DELTA-1-PYRROLINE-5-CARBOXYLATE DEHYDROGENASE 1, ISOFORM A-RELATED"/>
    <property type="match status" value="1"/>
</dbReference>
<feature type="active site" evidence="6">
    <location>
        <position position="709"/>
    </location>
</feature>
<dbReference type="Gene3D" id="3.20.20.220">
    <property type="match status" value="1"/>
</dbReference>
<dbReference type="PROSITE" id="PS00687">
    <property type="entry name" value="ALDEHYDE_DEHYDR_GLU"/>
    <property type="match status" value="1"/>
</dbReference>
<feature type="domain" description="Proline dehydrogenase" evidence="9">
    <location>
        <begin position="130"/>
        <end position="419"/>
    </location>
</feature>
<dbReference type="InterPro" id="IPR016163">
    <property type="entry name" value="Ald_DH_C"/>
</dbReference>
<comment type="pathway">
    <text evidence="1">Amino-acid degradation; L-proline degradation into L-glutamate; L-glutamate from L-proline: step 2/2.</text>
</comment>
<dbReference type="InterPro" id="IPR015590">
    <property type="entry name" value="Aldehyde_DH_dom"/>
</dbReference>
<evidence type="ECO:0000256" key="5">
    <source>
        <dbReference type="ARBA" id="ARBA00048142"/>
    </source>
</evidence>
<dbReference type="InterPro" id="IPR050485">
    <property type="entry name" value="Proline_metab_enzyme"/>
</dbReference>
<dbReference type="Pfam" id="PF01619">
    <property type="entry name" value="Pro_dh"/>
    <property type="match status" value="1"/>
</dbReference>
<evidence type="ECO:0000256" key="6">
    <source>
        <dbReference type="PROSITE-ProRule" id="PRU10007"/>
    </source>
</evidence>
<evidence type="ECO:0000313" key="11">
    <source>
        <dbReference type="Proteomes" id="UP001501594"/>
    </source>
</evidence>
<proteinExistence type="inferred from homology"/>
<keyword evidence="11" id="KW-1185">Reference proteome</keyword>
<dbReference type="InterPro" id="IPR002872">
    <property type="entry name" value="Proline_DH_dom"/>
</dbReference>
<dbReference type="EMBL" id="BAABAU010000001">
    <property type="protein sequence ID" value="GAA4266152.1"/>
    <property type="molecule type" value="Genomic_DNA"/>
</dbReference>
<dbReference type="EC" id="1.2.1.88" evidence="2"/>
<reference evidence="11" key="1">
    <citation type="journal article" date="2019" name="Int. J. Syst. Evol. Microbiol.">
        <title>The Global Catalogue of Microorganisms (GCM) 10K type strain sequencing project: providing services to taxonomists for standard genome sequencing and annotation.</title>
        <authorList>
            <consortium name="The Broad Institute Genomics Platform"/>
            <consortium name="The Broad Institute Genome Sequencing Center for Infectious Disease"/>
            <person name="Wu L."/>
            <person name="Ma J."/>
        </authorList>
    </citation>
    <scope>NUCLEOTIDE SEQUENCE [LARGE SCALE GENOMIC DNA]</scope>
    <source>
        <strain evidence="11">JCM 17442</strain>
    </source>
</reference>
<evidence type="ECO:0000256" key="1">
    <source>
        <dbReference type="ARBA" id="ARBA00004786"/>
    </source>
</evidence>
<dbReference type="InterPro" id="IPR029510">
    <property type="entry name" value="Ald_DH_CS_GLU"/>
</dbReference>
<evidence type="ECO:0000313" key="10">
    <source>
        <dbReference type="EMBL" id="GAA4266152.1"/>
    </source>
</evidence>
<protein>
    <recommendedName>
        <fullName evidence="2">L-glutamate gamma-semialdehyde dehydrogenase</fullName>
        <ecNumber evidence="2">1.2.1.88</ecNumber>
    </recommendedName>
</protein>
<dbReference type="PROSITE" id="PS00070">
    <property type="entry name" value="ALDEHYDE_DEHYDR_CYS"/>
    <property type="match status" value="1"/>
</dbReference>
<keyword evidence="4" id="KW-0520">NAD</keyword>
<dbReference type="PANTHER" id="PTHR42862:SF1">
    <property type="entry name" value="DELTA-1-PYRROLINE-5-CARBOXYLATE DEHYDROGENASE 2, ISOFORM A-RELATED"/>
    <property type="match status" value="1"/>
</dbReference>
<dbReference type="Proteomes" id="UP001501594">
    <property type="component" value="Unassembled WGS sequence"/>
</dbReference>
<dbReference type="SUPFAM" id="SSF51730">
    <property type="entry name" value="FAD-linked oxidoreductase"/>
    <property type="match status" value="1"/>
</dbReference>
<evidence type="ECO:0000256" key="3">
    <source>
        <dbReference type="ARBA" id="ARBA00023002"/>
    </source>
</evidence>
<sequence length="1208" mass="129977">MSDAPPADLATETIETVRRWLAASEGVRVDPSAARLAGVLRDPAGLDFTLGFVDRVVRPEDIHVAARSLEELSRSIPSFLPWFLRAAISAGGGLASGAPWPTVPLARKALRRMVEHLIVDATPSRLGSSLSRLRADGARLNLNLLGEAVLGEAESDRRLEETRELLARDDVDYVSIKVSAVASQLSLWAFEETSDRLVARLLPLFELAASAETTKFINLDMEEYHDLDLTIDVFTRILDSPSMLHLEAGIVLQAYLPDSLGALQLLTEWSRSRVARGGAPIKVRIVKGANLAMERVDAAVHGWPLATWPSKIETDTNYKRLLNWALTPDNAAAVKIGVAGHNLFDVAYAHSLAKRRMVTSRVDFEMLLGMATAQAAAVRADVGQLLLYTPVVHPHEFDSAISYLVRRLEENASPENFLSGAFDLGSDPEVFEREKGRFLASLDALDDRVPRPNRRQDRTRRLDLGVPTAGFVNAADTDPSLESNRTWARRILRRSSTSELGVETVEEAWVDDRGRLEAIVAGVREAGVKWGREDAATRAELLDLVGQGLAAHRAELIEVMTSETGKTIAEGDPEVSEAVDFAFYYAEQARGLDSLDGAVAVPPRLTVVAPPWNFPVSIAVGGVLAALAVGSGVILKPAPQAHRTAAVVAEILWKAGVPASLLALVDLDESELGEHLVAHPAVDRVILTGSFETAALFRSWRPDLPLQAETSGKNAIVVTPSADLDLAVADIVQSAFGHAGQKCSAASLVILVGSVGQSDRFRRQLVDAVSSLRVGYPDVPTTRMGPLIDPPQGKLERGLRTLADGESWLLRPQPLDDTEVLWSPGIRDGVEPGSEFHLTEYFGPVLGVMRADSLAQAIEWQNAVDYGLTAGLHSLDVGEIAIWASGVQAGNLYINRTTTGAIVERQPFGGWKRSTVGTGAKAGGPDQLIGLSSWRRDGHEPASSLSLRGVPDAGVRIIEATRSVLTFGEFDFVRSGSASDLRAWNDHYAASRDAAGLGIERNVSRYRPHPVILRLSTDGRMADLVRLVAAAAVAGAPVTISTAQPLPATLVQVLRATDTPVHVDEIVVENEGLWLARAAAGLLQRHEEPPVEDDLALIERATRDSGLLQLGLPNTVALDRAALLEADPTTVLDGPGPGSYRGLRVRLIGGDPAALARAVGGSCDVSIYSDEVTESGRLELRPFLREQAVSMTAHRFGNPVAELAALRL</sequence>
<dbReference type="SUPFAM" id="SSF53720">
    <property type="entry name" value="ALDH-like"/>
    <property type="match status" value="1"/>
</dbReference>
<dbReference type="InterPro" id="IPR016160">
    <property type="entry name" value="Ald_DH_CS_CYS"/>
</dbReference>
<evidence type="ECO:0000256" key="7">
    <source>
        <dbReference type="RuleBase" id="RU003345"/>
    </source>
</evidence>
<dbReference type="Gene3D" id="3.40.605.10">
    <property type="entry name" value="Aldehyde Dehydrogenase, Chain A, domain 1"/>
    <property type="match status" value="1"/>
</dbReference>
<evidence type="ECO:0000256" key="2">
    <source>
        <dbReference type="ARBA" id="ARBA00012884"/>
    </source>
</evidence>
<keyword evidence="3 7" id="KW-0560">Oxidoreductase</keyword>
<gene>
    <name evidence="10" type="ORF">GCM10022256_17640</name>
</gene>
<accession>A0ABP8E1Q4</accession>
<dbReference type="InterPro" id="IPR029041">
    <property type="entry name" value="FAD-linked_oxidoreductase-like"/>
</dbReference>
<evidence type="ECO:0000256" key="4">
    <source>
        <dbReference type="ARBA" id="ARBA00023027"/>
    </source>
</evidence>
<organism evidence="10 11">
    <name type="scientific">Frondihabitans peucedani</name>
    <dbReference type="NCBI Taxonomy" id="598626"/>
    <lineage>
        <taxon>Bacteria</taxon>
        <taxon>Bacillati</taxon>
        <taxon>Actinomycetota</taxon>
        <taxon>Actinomycetes</taxon>
        <taxon>Micrococcales</taxon>
        <taxon>Microbacteriaceae</taxon>
        <taxon>Frondihabitans</taxon>
    </lineage>
</organism>